<sequence length="362" mass="40538">MYYNNSTERRERVVEAGKKAIDERVSLQYFKSSLDFPEIQSSDPDLSKVRSVLGGVEEDFYILYVTVQPRELRTSPIKASQDRDKNSISPTRQASGRAGADQKFYVMHNLMLYKIRSTLYQEMANIEETQRHFCFLTHVSSAFLQTMVLYETIIRFSDVGDNVHCAMPKSAPQSPLRSAASATFCSTASAPLPPPHSLRSASLRSASLRSASLRSASLRSASLSSALLDCLRCSLHCLSSIRCLRSTPLPRCLRSNAFAPLSLLRSTASALIHCLRCSPHCLRSIRCLRSTPLPPCLRPDPIRRNIYTINTAAIIQTLQRSEVSKKHGEEFFCFYSYLAWDTSKGDCETYLAQISTKLPGNT</sequence>
<name>A0ACC0JCC9_CHOFU</name>
<organism evidence="1 2">
    <name type="scientific">Choristoneura fumiferana</name>
    <name type="common">Spruce budworm moth</name>
    <name type="synonym">Archips fumiferana</name>
    <dbReference type="NCBI Taxonomy" id="7141"/>
    <lineage>
        <taxon>Eukaryota</taxon>
        <taxon>Metazoa</taxon>
        <taxon>Ecdysozoa</taxon>
        <taxon>Arthropoda</taxon>
        <taxon>Hexapoda</taxon>
        <taxon>Insecta</taxon>
        <taxon>Pterygota</taxon>
        <taxon>Neoptera</taxon>
        <taxon>Endopterygota</taxon>
        <taxon>Lepidoptera</taxon>
        <taxon>Glossata</taxon>
        <taxon>Ditrysia</taxon>
        <taxon>Tortricoidea</taxon>
        <taxon>Tortricidae</taxon>
        <taxon>Tortricinae</taxon>
        <taxon>Choristoneura</taxon>
    </lineage>
</organism>
<proteinExistence type="predicted"/>
<protein>
    <submittedName>
        <fullName evidence="1">Uncharacterized protein</fullName>
    </submittedName>
</protein>
<evidence type="ECO:0000313" key="2">
    <source>
        <dbReference type="Proteomes" id="UP001064048"/>
    </source>
</evidence>
<evidence type="ECO:0000313" key="1">
    <source>
        <dbReference type="EMBL" id="KAI8421765.1"/>
    </source>
</evidence>
<accession>A0ACC0JCC9</accession>
<reference evidence="1 2" key="1">
    <citation type="journal article" date="2022" name="Genome Biol. Evol.">
        <title>The Spruce Budworm Genome: Reconstructing the Evolutionary History of Antifreeze Proteins.</title>
        <authorList>
            <person name="Beliveau C."/>
            <person name="Gagne P."/>
            <person name="Picq S."/>
            <person name="Vernygora O."/>
            <person name="Keeling C.I."/>
            <person name="Pinkney K."/>
            <person name="Doucet D."/>
            <person name="Wen F."/>
            <person name="Johnston J.S."/>
            <person name="Maaroufi H."/>
            <person name="Boyle B."/>
            <person name="Laroche J."/>
            <person name="Dewar K."/>
            <person name="Juretic N."/>
            <person name="Blackburn G."/>
            <person name="Nisole A."/>
            <person name="Brunet B."/>
            <person name="Brandao M."/>
            <person name="Lumley L."/>
            <person name="Duan J."/>
            <person name="Quan G."/>
            <person name="Lucarotti C.J."/>
            <person name="Roe A.D."/>
            <person name="Sperling F.A.H."/>
            <person name="Levesque R.C."/>
            <person name="Cusson M."/>
        </authorList>
    </citation>
    <scope>NUCLEOTIDE SEQUENCE [LARGE SCALE GENOMIC DNA]</scope>
    <source>
        <strain evidence="1">Glfc:IPQL:Cfum</strain>
    </source>
</reference>
<keyword evidence="2" id="KW-1185">Reference proteome</keyword>
<dbReference type="EMBL" id="CM046116">
    <property type="protein sequence ID" value="KAI8421765.1"/>
    <property type="molecule type" value="Genomic_DNA"/>
</dbReference>
<dbReference type="Proteomes" id="UP001064048">
    <property type="component" value="Chromosome 16"/>
</dbReference>
<gene>
    <name evidence="1" type="ORF">MSG28_009729</name>
</gene>
<comment type="caution">
    <text evidence="1">The sequence shown here is derived from an EMBL/GenBank/DDBJ whole genome shotgun (WGS) entry which is preliminary data.</text>
</comment>